<evidence type="ECO:0000313" key="2">
    <source>
        <dbReference type="EMBL" id="KAJ5110296.1"/>
    </source>
</evidence>
<evidence type="ECO:0000313" key="3">
    <source>
        <dbReference type="Proteomes" id="UP001149074"/>
    </source>
</evidence>
<dbReference type="GeneID" id="81354414"/>
<proteinExistence type="predicted"/>
<keyword evidence="3" id="KW-1185">Reference proteome</keyword>
<dbReference type="RefSeq" id="XP_056478407.1">
    <property type="nucleotide sequence ID" value="XM_056615435.1"/>
</dbReference>
<evidence type="ECO:0000259" key="1">
    <source>
        <dbReference type="Pfam" id="PF07883"/>
    </source>
</evidence>
<dbReference type="SUPFAM" id="SSF51182">
    <property type="entry name" value="RmlC-like cupins"/>
    <property type="match status" value="1"/>
</dbReference>
<dbReference type="PANTHER" id="PTHR43698:SF1">
    <property type="entry name" value="BLL4564 PROTEIN"/>
    <property type="match status" value="1"/>
</dbReference>
<reference evidence="2" key="2">
    <citation type="journal article" date="2023" name="IMA Fungus">
        <title>Comparative genomic study of the Penicillium genus elucidates a diverse pangenome and 15 lateral gene transfer events.</title>
        <authorList>
            <person name="Petersen C."/>
            <person name="Sorensen T."/>
            <person name="Nielsen M.R."/>
            <person name="Sondergaard T.E."/>
            <person name="Sorensen J.L."/>
            <person name="Fitzpatrick D.A."/>
            <person name="Frisvad J.C."/>
            <person name="Nielsen K.L."/>
        </authorList>
    </citation>
    <scope>NUCLEOTIDE SEQUENCE</scope>
    <source>
        <strain evidence="2">IBT 30761</strain>
    </source>
</reference>
<dbReference type="OrthoDB" id="2096797at2759"/>
<accession>A0A9W9KLN7</accession>
<comment type="caution">
    <text evidence="2">The sequence shown here is derived from an EMBL/GenBank/DDBJ whole genome shotgun (WGS) entry which is preliminary data.</text>
</comment>
<dbReference type="InterPro" id="IPR013096">
    <property type="entry name" value="Cupin_2"/>
</dbReference>
<dbReference type="AlphaFoldDB" id="A0A9W9KLN7"/>
<dbReference type="PANTHER" id="PTHR43698">
    <property type="entry name" value="RIBD C-TERMINAL DOMAIN CONTAINING PROTEIN"/>
    <property type="match status" value="1"/>
</dbReference>
<dbReference type="EMBL" id="JAPQKI010000003">
    <property type="protein sequence ID" value="KAJ5110296.1"/>
    <property type="molecule type" value="Genomic_DNA"/>
</dbReference>
<sequence>MAIITAAKAREDLFTKETLGKFSGDVYFHPLHKDEHVSILDVQFAPCARTHWHNHEKGQLLEITTGSGWVCDKGQEPRKVEAGDIVWCPPGTVHWHGAGDGGSMIHRAISFGGMEWYNPVSADDLKGVN</sequence>
<feature type="domain" description="Cupin type-2" evidence="1">
    <location>
        <begin position="42"/>
        <end position="98"/>
    </location>
</feature>
<dbReference type="InterPro" id="IPR014710">
    <property type="entry name" value="RmlC-like_jellyroll"/>
</dbReference>
<dbReference type="Proteomes" id="UP001149074">
    <property type="component" value="Unassembled WGS sequence"/>
</dbReference>
<dbReference type="InterPro" id="IPR047263">
    <property type="entry name" value="HNL-like_cupin"/>
</dbReference>
<gene>
    <name evidence="2" type="ORF">N7532_002941</name>
</gene>
<organism evidence="2 3">
    <name type="scientific">Penicillium argentinense</name>
    <dbReference type="NCBI Taxonomy" id="1131581"/>
    <lineage>
        <taxon>Eukaryota</taxon>
        <taxon>Fungi</taxon>
        <taxon>Dikarya</taxon>
        <taxon>Ascomycota</taxon>
        <taxon>Pezizomycotina</taxon>
        <taxon>Eurotiomycetes</taxon>
        <taxon>Eurotiomycetidae</taxon>
        <taxon>Eurotiales</taxon>
        <taxon>Aspergillaceae</taxon>
        <taxon>Penicillium</taxon>
    </lineage>
</organism>
<name>A0A9W9KLN7_9EURO</name>
<dbReference type="InterPro" id="IPR011051">
    <property type="entry name" value="RmlC_Cupin_sf"/>
</dbReference>
<protein>
    <recommendedName>
        <fullName evidence="1">Cupin type-2 domain-containing protein</fullName>
    </recommendedName>
</protein>
<dbReference type="CDD" id="cd02233">
    <property type="entry name" value="cupin_HNL-like"/>
    <property type="match status" value="1"/>
</dbReference>
<dbReference type="Pfam" id="PF07883">
    <property type="entry name" value="Cupin_2"/>
    <property type="match status" value="1"/>
</dbReference>
<reference evidence="2" key="1">
    <citation type="submission" date="2022-11" db="EMBL/GenBank/DDBJ databases">
        <authorList>
            <person name="Petersen C."/>
        </authorList>
    </citation>
    <scope>NUCLEOTIDE SEQUENCE</scope>
    <source>
        <strain evidence="2">IBT 30761</strain>
    </source>
</reference>
<dbReference type="Gene3D" id="2.60.120.10">
    <property type="entry name" value="Jelly Rolls"/>
    <property type="match status" value="1"/>
</dbReference>